<evidence type="ECO:0000313" key="9">
    <source>
        <dbReference type="EMBL" id="KNB20519.1"/>
    </source>
</evidence>
<dbReference type="EMBL" id="DS231748">
    <property type="protein sequence ID" value="KNB20519.1"/>
    <property type="molecule type" value="Genomic_DNA"/>
</dbReference>
<feature type="transmembrane region" description="Helical" evidence="7">
    <location>
        <begin position="347"/>
        <end position="366"/>
    </location>
</feature>
<comment type="similarity">
    <text evidence="2">Belongs to the major facilitator superfamily. Sugar transporter (TC 2.A.1.1) family.</text>
</comment>
<keyword evidence="6 7" id="KW-0472">Membrane</keyword>
<evidence type="ECO:0000259" key="8">
    <source>
        <dbReference type="PROSITE" id="PS50850"/>
    </source>
</evidence>
<dbReference type="InterPro" id="IPR036259">
    <property type="entry name" value="MFS_trans_sf"/>
</dbReference>
<reference evidence="9" key="2">
    <citation type="journal article" date="2010" name="Nature">
        <title>Comparative genomics reveals mobile pathogenicity chromosomes in Fusarium.</title>
        <authorList>
            <person name="Ma L.J."/>
            <person name="van der Does H.C."/>
            <person name="Borkovich K.A."/>
            <person name="Coleman J.J."/>
            <person name="Daboussi M.J."/>
            <person name="Di Pietro A."/>
            <person name="Dufresne M."/>
            <person name="Freitag M."/>
            <person name="Grabherr M."/>
            <person name="Henrissat B."/>
            <person name="Houterman P.M."/>
            <person name="Kang S."/>
            <person name="Shim W.B."/>
            <person name="Woloshuk C."/>
            <person name="Xie X."/>
            <person name="Xu J.R."/>
            <person name="Antoniw J."/>
            <person name="Baker S.E."/>
            <person name="Bluhm B.H."/>
            <person name="Breakspear A."/>
            <person name="Brown D.W."/>
            <person name="Butchko R.A."/>
            <person name="Chapman S."/>
            <person name="Coulson R."/>
            <person name="Coutinho P.M."/>
            <person name="Danchin E.G."/>
            <person name="Diener A."/>
            <person name="Gale L.R."/>
            <person name="Gardiner D.M."/>
            <person name="Goff S."/>
            <person name="Hammond-Kosack K.E."/>
            <person name="Hilburn K."/>
            <person name="Hua-Van A."/>
            <person name="Jonkers W."/>
            <person name="Kazan K."/>
            <person name="Kodira C.D."/>
            <person name="Koehrsen M."/>
            <person name="Kumar L."/>
            <person name="Lee Y.H."/>
            <person name="Li L."/>
            <person name="Manners J.M."/>
            <person name="Miranda-Saavedra D."/>
            <person name="Mukherjee M."/>
            <person name="Park G."/>
            <person name="Park J."/>
            <person name="Park S.Y."/>
            <person name="Proctor R.H."/>
            <person name="Regev A."/>
            <person name="Ruiz-Roldan M.C."/>
            <person name="Sain D."/>
            <person name="Sakthikumar S."/>
            <person name="Sykes S."/>
            <person name="Schwartz D.C."/>
            <person name="Turgeon B.G."/>
            <person name="Wapinski I."/>
            <person name="Yoder O."/>
            <person name="Young S."/>
            <person name="Zeng Q."/>
            <person name="Zhou S."/>
            <person name="Galagan J."/>
            <person name="Cuomo C.A."/>
            <person name="Kistler H.C."/>
            <person name="Rep M."/>
        </authorList>
    </citation>
    <scope>NUCLEOTIDE SEQUENCE [LARGE SCALE GENOMIC DNA]</scope>
    <source>
        <strain evidence="9">4287</strain>
    </source>
</reference>
<protein>
    <recommendedName>
        <fullName evidence="8">Major facilitator superfamily (MFS) profile domain-containing protein</fullName>
    </recommendedName>
</protein>
<proteinExistence type="inferred from homology"/>
<dbReference type="VEuPathDB" id="FungiDB:FOXG_17537"/>
<feature type="transmembrane region" description="Helical" evidence="7">
    <location>
        <begin position="413"/>
        <end position="436"/>
    </location>
</feature>
<reference evidence="9" key="1">
    <citation type="submission" date="2007-04" db="EMBL/GenBank/DDBJ databases">
        <authorList>
            <consortium name="The Broad Institute Genome Sequencing Platform"/>
            <person name="Birren B."/>
            <person name="Lander E."/>
            <person name="Galagan J."/>
            <person name="Nusbaum C."/>
            <person name="Devon K."/>
            <person name="Ma L.-J."/>
            <person name="Jaffe D."/>
            <person name="Butler J."/>
            <person name="Alvarez P."/>
            <person name="Gnerre S."/>
            <person name="Grabherr M."/>
            <person name="Kleber M."/>
            <person name="Mauceli E."/>
            <person name="Brockman W."/>
            <person name="MacCallum I.A."/>
            <person name="Young S."/>
            <person name="LaButti K."/>
            <person name="DeCaprio D."/>
            <person name="Crawford M."/>
            <person name="Koehrsen M."/>
            <person name="Engels R."/>
            <person name="Montgomery P."/>
            <person name="Pearson M."/>
            <person name="Howarth C."/>
            <person name="Larson L."/>
            <person name="White J."/>
            <person name="O'Leary S."/>
            <person name="Kodira C."/>
            <person name="Zeng Q."/>
            <person name="Yandava C."/>
            <person name="Alvarado L."/>
            <person name="Kistler C."/>
            <person name="Shim W.-B."/>
            <person name="Kang S."/>
            <person name="Woloshuk C."/>
        </authorList>
    </citation>
    <scope>NUCLEOTIDE SEQUENCE</scope>
    <source>
        <strain evidence="9">4287</strain>
    </source>
</reference>
<dbReference type="PANTHER" id="PTHR48022">
    <property type="entry name" value="PLASTIDIC GLUCOSE TRANSPORTER 4"/>
    <property type="match status" value="1"/>
</dbReference>
<dbReference type="InterPro" id="IPR005828">
    <property type="entry name" value="MFS_sugar_transport-like"/>
</dbReference>
<dbReference type="GO" id="GO:0016020">
    <property type="term" value="C:membrane"/>
    <property type="evidence" value="ECO:0007669"/>
    <property type="project" value="UniProtKB-SubCell"/>
</dbReference>
<keyword evidence="3" id="KW-0813">Transport</keyword>
<dbReference type="GeneID" id="28958288"/>
<dbReference type="SUPFAM" id="SSF103473">
    <property type="entry name" value="MFS general substrate transporter"/>
    <property type="match status" value="1"/>
</dbReference>
<dbReference type="AlphaFoldDB" id="A0A0J9WAV9"/>
<name>A0A0J9WAV9_FUSO4</name>
<dbReference type="InterPro" id="IPR050360">
    <property type="entry name" value="MFS_Sugar_Transporters"/>
</dbReference>
<dbReference type="PANTHER" id="PTHR48022:SF6">
    <property type="entry name" value="MSTA PROTEIN-RELATED"/>
    <property type="match status" value="1"/>
</dbReference>
<feature type="domain" description="Major facilitator superfamily (MFS) profile" evidence="8">
    <location>
        <begin position="39"/>
        <end position="503"/>
    </location>
</feature>
<dbReference type="Gene3D" id="1.20.1250.20">
    <property type="entry name" value="MFS general substrate transporter like domains"/>
    <property type="match status" value="1"/>
</dbReference>
<evidence type="ECO:0000256" key="7">
    <source>
        <dbReference type="SAM" id="Phobius"/>
    </source>
</evidence>
<dbReference type="RefSeq" id="XP_018258564.1">
    <property type="nucleotide sequence ID" value="XM_018397545.1"/>
</dbReference>
<dbReference type="PROSITE" id="PS50850">
    <property type="entry name" value="MFS"/>
    <property type="match status" value="1"/>
</dbReference>
<evidence type="ECO:0000313" key="10">
    <source>
        <dbReference type="Proteomes" id="UP000009097"/>
    </source>
</evidence>
<dbReference type="Proteomes" id="UP000009097">
    <property type="component" value="Unassembled WGS sequence"/>
</dbReference>
<dbReference type="PROSITE" id="PS00217">
    <property type="entry name" value="SUGAR_TRANSPORT_2"/>
    <property type="match status" value="1"/>
</dbReference>
<feature type="transmembrane region" description="Helical" evidence="7">
    <location>
        <begin position="137"/>
        <end position="162"/>
    </location>
</feature>
<evidence type="ECO:0000256" key="1">
    <source>
        <dbReference type="ARBA" id="ARBA00004141"/>
    </source>
</evidence>
<feature type="transmembrane region" description="Helical" evidence="7">
    <location>
        <begin position="174"/>
        <end position="198"/>
    </location>
</feature>
<dbReference type="InterPro" id="IPR020846">
    <property type="entry name" value="MFS_dom"/>
</dbReference>
<evidence type="ECO:0000256" key="6">
    <source>
        <dbReference type="ARBA" id="ARBA00023136"/>
    </source>
</evidence>
<evidence type="ECO:0000256" key="3">
    <source>
        <dbReference type="ARBA" id="ARBA00022448"/>
    </source>
</evidence>
<dbReference type="OrthoDB" id="433512at2759"/>
<dbReference type="KEGG" id="fox:FOXG_17537"/>
<dbReference type="InterPro" id="IPR003663">
    <property type="entry name" value="Sugar/inositol_transpt"/>
</dbReference>
<accession>A0A0J9WAV9</accession>
<keyword evidence="5 7" id="KW-1133">Transmembrane helix</keyword>
<keyword evidence="4 7" id="KW-0812">Transmembrane</keyword>
<comment type="subcellular location">
    <subcellularLocation>
        <location evidence="1">Membrane</location>
        <topology evidence="1">Multi-pass membrane protein</topology>
    </subcellularLocation>
</comment>
<gene>
    <name evidence="9" type="ORF">FOXG_17537</name>
</gene>
<dbReference type="Pfam" id="PF00083">
    <property type="entry name" value="Sugar_tr"/>
    <property type="match status" value="1"/>
</dbReference>
<feature type="transmembrane region" description="Helical" evidence="7">
    <location>
        <begin position="480"/>
        <end position="499"/>
    </location>
</feature>
<evidence type="ECO:0000256" key="2">
    <source>
        <dbReference type="ARBA" id="ARBA00010992"/>
    </source>
</evidence>
<feature type="transmembrane region" description="Helical" evidence="7">
    <location>
        <begin position="112"/>
        <end position="131"/>
    </location>
</feature>
<dbReference type="GO" id="GO:0005351">
    <property type="term" value="F:carbohydrate:proton symporter activity"/>
    <property type="evidence" value="ECO:0007669"/>
    <property type="project" value="TreeGrafter"/>
</dbReference>
<feature type="transmembrane region" description="Helical" evidence="7">
    <location>
        <begin position="448"/>
        <end position="468"/>
    </location>
</feature>
<feature type="transmembrane region" description="Helical" evidence="7">
    <location>
        <begin position="378"/>
        <end position="401"/>
    </location>
</feature>
<sequence>MAAINLKKDPPGDRDNMILHRAHFHYEAEVDTNFGSILLTAIVATGGLVLGYDFGCVNGLIRSNSFIAVVEGPGETKISQNNVALVMSILFCGASFGAISGGALGDRLGRKWLIQLSSAVYVVGVSLQMAVGFYDSALVLVLIGRLIGGVGVGINSVGTVLYMTETCHSSLRGYLIAGYQGCVALGLLVATSIAYLVGRDTDISAYRCLVACQFIWPILLAIGVTFIPESPRHLVNMGRNEEAYTALCRLRNPKPQSELNKQRVGMELSEIYFSHETGLGPERVSFRELVKEWFCARVKGIARTPHRRIHPLSFSVFLHTMYQCTGINFIMLSLPSLAESHEALSDPLVIALVFSFVRLCATPMYMLIFRKLGQRRTLFFGGLAVSSCHFLTAIVGMAVGLTHEEFVVNRVQLVFMALFLFLVASSWAPAVWIITGEIPCTATRSRDIGISAGVHWLWAVFASVYTPYLIEIEWARRSAIFLLFAFLSLGSCLFAYCFVPETSRLFLEYIEVIIQESDPRVTREWKPSDTFGWRRDPRTEVKHCRVPRVRKRWTSLRE</sequence>
<feature type="transmembrane region" description="Helical" evidence="7">
    <location>
        <begin position="312"/>
        <end position="335"/>
    </location>
</feature>
<dbReference type="InterPro" id="IPR005829">
    <property type="entry name" value="Sugar_transporter_CS"/>
</dbReference>
<feature type="transmembrane region" description="Helical" evidence="7">
    <location>
        <begin position="83"/>
        <end position="105"/>
    </location>
</feature>
<dbReference type="PRINTS" id="PR00171">
    <property type="entry name" value="SUGRTRNSPORT"/>
</dbReference>
<evidence type="ECO:0000256" key="5">
    <source>
        <dbReference type="ARBA" id="ARBA00022989"/>
    </source>
</evidence>
<evidence type="ECO:0000256" key="4">
    <source>
        <dbReference type="ARBA" id="ARBA00022692"/>
    </source>
</evidence>
<feature type="transmembrane region" description="Helical" evidence="7">
    <location>
        <begin position="204"/>
        <end position="227"/>
    </location>
</feature>
<organism evidence="9 10">
    <name type="scientific">Fusarium oxysporum f. sp. lycopersici (strain 4287 / CBS 123668 / FGSC 9935 / NRRL 34936)</name>
    <name type="common">Fusarium vascular wilt of tomato</name>
    <dbReference type="NCBI Taxonomy" id="426428"/>
    <lineage>
        <taxon>Eukaryota</taxon>
        <taxon>Fungi</taxon>
        <taxon>Dikarya</taxon>
        <taxon>Ascomycota</taxon>
        <taxon>Pezizomycotina</taxon>
        <taxon>Sordariomycetes</taxon>
        <taxon>Hypocreomycetidae</taxon>
        <taxon>Hypocreales</taxon>
        <taxon>Nectriaceae</taxon>
        <taxon>Fusarium</taxon>
        <taxon>Fusarium oxysporum species complex</taxon>
    </lineage>
</organism>